<feature type="compositionally biased region" description="Low complexity" evidence="1">
    <location>
        <begin position="317"/>
        <end position="344"/>
    </location>
</feature>
<keyword evidence="3" id="KW-1185">Reference proteome</keyword>
<dbReference type="Proteomes" id="UP001197093">
    <property type="component" value="Unassembled WGS sequence"/>
</dbReference>
<reference evidence="2" key="1">
    <citation type="submission" date="2023-02" db="EMBL/GenBank/DDBJ databases">
        <authorList>
            <person name="Palmer J.M."/>
        </authorList>
    </citation>
    <scope>NUCLEOTIDE SEQUENCE</scope>
    <source>
        <strain evidence="2">FW57</strain>
    </source>
</reference>
<feature type="compositionally biased region" description="Gly residues" evidence="1">
    <location>
        <begin position="156"/>
        <end position="181"/>
    </location>
</feature>
<protein>
    <submittedName>
        <fullName evidence="2">Uncharacterized protein</fullName>
    </submittedName>
</protein>
<dbReference type="EMBL" id="JAHCVI010000006">
    <property type="protein sequence ID" value="KAG7284243.1"/>
    <property type="molecule type" value="Genomic_DNA"/>
</dbReference>
<name>A0AAD4ERV9_9PEZI</name>
<sequence>MEQYTANLRPAYDKAQYAHAVFLNIKEKKENLEIEISLLADSSTAAKENRKKNRAAVDEYGNVDAEEERRRIRARKKAREHLEREFDEMENLYKRYRSDDQIAASEYDKLKTKIERAKGEIITNESQLQQINSQIEALEQQLYDSNNPSSQPPPGHGGGSGGGGSGGGGSGGGGSGGGYPSAGGWDYSTYYGGSGHPDYGYQSGGGGTSSPQSYSGSGGGKSHQAYPTQKGVPSKFQQVGKSSDKPPTSKNSQASASASKLLSSTTTTTASKQSKQSQHQPTATPTAAMKASIGSGATKTQPGPGATTTLPTHPKAKPASSKPVSSTLGSSKPTSSALASSKPAVQKKSESWHK</sequence>
<evidence type="ECO:0000256" key="1">
    <source>
        <dbReference type="SAM" id="MobiDB-lite"/>
    </source>
</evidence>
<gene>
    <name evidence="2" type="ORF">NEMBOFW57_010607</name>
</gene>
<accession>A0AAD4ERV9</accession>
<evidence type="ECO:0000313" key="3">
    <source>
        <dbReference type="Proteomes" id="UP001197093"/>
    </source>
</evidence>
<proteinExistence type="predicted"/>
<organism evidence="2 3">
    <name type="scientific">Staphylotrichum longicolle</name>
    <dbReference type="NCBI Taxonomy" id="669026"/>
    <lineage>
        <taxon>Eukaryota</taxon>
        <taxon>Fungi</taxon>
        <taxon>Dikarya</taxon>
        <taxon>Ascomycota</taxon>
        <taxon>Pezizomycotina</taxon>
        <taxon>Sordariomycetes</taxon>
        <taxon>Sordariomycetidae</taxon>
        <taxon>Sordariales</taxon>
        <taxon>Chaetomiaceae</taxon>
        <taxon>Staphylotrichum</taxon>
    </lineage>
</organism>
<feature type="compositionally biased region" description="Polar residues" evidence="1">
    <location>
        <begin position="295"/>
        <end position="311"/>
    </location>
</feature>
<evidence type="ECO:0000313" key="2">
    <source>
        <dbReference type="EMBL" id="KAG7284243.1"/>
    </source>
</evidence>
<comment type="caution">
    <text evidence="2">The sequence shown here is derived from an EMBL/GenBank/DDBJ whole genome shotgun (WGS) entry which is preliminary data.</text>
</comment>
<feature type="region of interest" description="Disordered" evidence="1">
    <location>
        <begin position="139"/>
        <end position="354"/>
    </location>
</feature>
<dbReference type="AlphaFoldDB" id="A0AAD4ERV9"/>
<feature type="compositionally biased region" description="Low complexity" evidence="1">
    <location>
        <begin position="248"/>
        <end position="278"/>
    </location>
</feature>